<dbReference type="GO" id="GO:0006144">
    <property type="term" value="P:purine nucleobase metabolic process"/>
    <property type="evidence" value="ECO:0007669"/>
    <property type="project" value="UniProtKB-KW"/>
</dbReference>
<evidence type="ECO:0000256" key="12">
    <source>
        <dbReference type="ARBA" id="ARBA00047521"/>
    </source>
</evidence>
<dbReference type="PANTHER" id="PTHR13789">
    <property type="entry name" value="MONOOXYGENASE"/>
    <property type="match status" value="1"/>
</dbReference>
<name>A0AAE3N215_9HYPH</name>
<evidence type="ECO:0000256" key="1">
    <source>
        <dbReference type="ARBA" id="ARBA00001974"/>
    </source>
</evidence>
<dbReference type="GO" id="GO:0102099">
    <property type="term" value="F:FAD-dependent urate hydroxylase activity"/>
    <property type="evidence" value="ECO:0007669"/>
    <property type="project" value="UniProtKB-EC"/>
</dbReference>
<evidence type="ECO:0000256" key="8">
    <source>
        <dbReference type="ARBA" id="ARBA00023033"/>
    </source>
</evidence>
<dbReference type="EC" id="1.14.13.113" evidence="10"/>
<dbReference type="InterPro" id="IPR047712">
    <property type="entry name" value="HpxO"/>
</dbReference>
<dbReference type="Gene3D" id="3.50.50.60">
    <property type="entry name" value="FAD/NAD(P)-binding domain"/>
    <property type="match status" value="1"/>
</dbReference>
<dbReference type="PANTHER" id="PTHR13789:SF309">
    <property type="entry name" value="PUTATIVE (AFU_ORTHOLOGUE AFUA_6G14510)-RELATED"/>
    <property type="match status" value="1"/>
</dbReference>
<dbReference type="EMBL" id="JANFPI010000003">
    <property type="protein sequence ID" value="MCX8997247.1"/>
    <property type="molecule type" value="Genomic_DNA"/>
</dbReference>
<evidence type="ECO:0000256" key="9">
    <source>
        <dbReference type="ARBA" id="ARBA00035121"/>
    </source>
</evidence>
<dbReference type="InterPro" id="IPR036188">
    <property type="entry name" value="FAD/NAD-bd_sf"/>
</dbReference>
<protein>
    <recommendedName>
        <fullName evidence="11">FAD-dependent urate hydroxylase</fullName>
        <ecNumber evidence="10">1.14.13.113</ecNumber>
    </recommendedName>
</protein>
<evidence type="ECO:0000256" key="4">
    <source>
        <dbReference type="ARBA" id="ARBA00022631"/>
    </source>
</evidence>
<comment type="catalytic activity">
    <reaction evidence="12">
        <text>urate + NADH + O2 + H(+) = 5-hydroxyisourate + NAD(+) + H2O</text>
        <dbReference type="Rhea" id="RHEA:27329"/>
        <dbReference type="ChEBI" id="CHEBI:15377"/>
        <dbReference type="ChEBI" id="CHEBI:15378"/>
        <dbReference type="ChEBI" id="CHEBI:15379"/>
        <dbReference type="ChEBI" id="CHEBI:17775"/>
        <dbReference type="ChEBI" id="CHEBI:18072"/>
        <dbReference type="ChEBI" id="CHEBI:57540"/>
        <dbReference type="ChEBI" id="CHEBI:57945"/>
        <dbReference type="EC" id="1.14.13.113"/>
    </reaction>
</comment>
<keyword evidence="3" id="KW-0285">Flavoprotein</keyword>
<dbReference type="GO" id="GO:0004846">
    <property type="term" value="F:urate oxidase activity"/>
    <property type="evidence" value="ECO:0007669"/>
    <property type="project" value="InterPro"/>
</dbReference>
<comment type="similarity">
    <text evidence="9">Belongs to the FAD-dependent urate hydroxylase family.</text>
</comment>
<dbReference type="GO" id="GO:0019628">
    <property type="term" value="P:urate catabolic process"/>
    <property type="evidence" value="ECO:0007669"/>
    <property type="project" value="InterPro"/>
</dbReference>
<dbReference type="Proteomes" id="UP001208771">
    <property type="component" value="Unassembled WGS sequence"/>
</dbReference>
<dbReference type="InterPro" id="IPR002938">
    <property type="entry name" value="FAD-bd"/>
</dbReference>
<evidence type="ECO:0000256" key="2">
    <source>
        <dbReference type="ARBA" id="ARBA00004705"/>
    </source>
</evidence>
<evidence type="ECO:0000313" key="15">
    <source>
        <dbReference type="Proteomes" id="UP001208771"/>
    </source>
</evidence>
<dbReference type="AlphaFoldDB" id="A0AAE3N215"/>
<dbReference type="PRINTS" id="PR00420">
    <property type="entry name" value="RNGMNOXGNASE"/>
</dbReference>
<comment type="caution">
    <text evidence="14">The sequence shown here is derived from an EMBL/GenBank/DDBJ whole genome shotgun (WGS) entry which is preliminary data.</text>
</comment>
<keyword evidence="6" id="KW-0560">Oxidoreductase</keyword>
<keyword evidence="7" id="KW-0520">NAD</keyword>
<evidence type="ECO:0000256" key="3">
    <source>
        <dbReference type="ARBA" id="ARBA00022630"/>
    </source>
</evidence>
<proteinExistence type="inferred from homology"/>
<sequence>MKVIIIGAGIGGLSAGIALKRIGHEVRIYEQVREIRPVGAAISVWSNGIKCLNYLGLEKQVAKIGGWLDAMAYVDGLSGETMTGFSLRPLIEQVGQRPYPVSRAELQLMLMREFGLEDISLGTKLVDLEDDGERVTARFEDGTSDTGALLIGADGAHSIVRRHILGAAPERRYAGYVNWNGLVAIDEALAPKGQWTTFVGEGKRVSLMPIAGNRFYFFFDVPLPSGLPNERAHYKSLLGGYFAGWAPPVHRLIERLDPDTTNRVEIHDIDPFMTWAKGRVALLGDSAHNTTPDIGQGGCMAMEDAVVLAITLQTNTLGIEDALVRYQNRRNERARELVLRARKRCDVTHAKDIAATQAWYDELRREDGSGIIRGIASNIESGPLG</sequence>
<organism evidence="14 15">
    <name type="scientific">Ectorhizobium quercum</name>
    <dbReference type="NCBI Taxonomy" id="2965071"/>
    <lineage>
        <taxon>Bacteria</taxon>
        <taxon>Pseudomonadati</taxon>
        <taxon>Pseudomonadota</taxon>
        <taxon>Alphaproteobacteria</taxon>
        <taxon>Hyphomicrobiales</taxon>
        <taxon>Rhizobiaceae</taxon>
        <taxon>Ectorhizobium</taxon>
    </lineage>
</organism>
<gene>
    <name evidence="14" type="primary">hpxO</name>
    <name evidence="14" type="ORF">NOF55_09035</name>
</gene>
<dbReference type="GO" id="GO:0071949">
    <property type="term" value="F:FAD binding"/>
    <property type="evidence" value="ECO:0007669"/>
    <property type="project" value="InterPro"/>
</dbReference>
<reference evidence="14" key="1">
    <citation type="submission" date="2022-07" db="EMBL/GenBank/DDBJ databases">
        <title>Ectorhizobium quercum gen.nov., sp. nov.</title>
        <authorList>
            <person name="Ma T."/>
            <person name="Li Y."/>
        </authorList>
    </citation>
    <scope>NUCLEOTIDE SEQUENCE</scope>
    <source>
        <strain evidence="14">BDR2-2</strain>
    </source>
</reference>
<evidence type="ECO:0000256" key="11">
    <source>
        <dbReference type="ARBA" id="ARBA00035262"/>
    </source>
</evidence>
<evidence type="ECO:0000259" key="13">
    <source>
        <dbReference type="Pfam" id="PF01494"/>
    </source>
</evidence>
<keyword evidence="8" id="KW-0503">Monooxygenase</keyword>
<evidence type="ECO:0000256" key="10">
    <source>
        <dbReference type="ARBA" id="ARBA00035128"/>
    </source>
</evidence>
<comment type="cofactor">
    <cofactor evidence="1">
        <name>FAD</name>
        <dbReference type="ChEBI" id="CHEBI:57692"/>
    </cofactor>
</comment>
<dbReference type="NCBIfam" id="NF033623">
    <property type="entry name" value="urate_HpxO"/>
    <property type="match status" value="1"/>
</dbReference>
<dbReference type="Pfam" id="PF01494">
    <property type="entry name" value="FAD_binding_3"/>
    <property type="match status" value="1"/>
</dbReference>
<keyword evidence="15" id="KW-1185">Reference proteome</keyword>
<dbReference type="RefSeq" id="WP_306411041.1">
    <property type="nucleotide sequence ID" value="NZ_JANFPI010000003.1"/>
</dbReference>
<comment type="pathway">
    <text evidence="2">Purine metabolism; urate degradation.</text>
</comment>
<accession>A0AAE3N215</accession>
<dbReference type="InterPro" id="IPR050493">
    <property type="entry name" value="FAD-dep_Monooxygenase_BioMet"/>
</dbReference>
<evidence type="ECO:0000256" key="7">
    <source>
        <dbReference type="ARBA" id="ARBA00023027"/>
    </source>
</evidence>
<evidence type="ECO:0000256" key="5">
    <source>
        <dbReference type="ARBA" id="ARBA00022827"/>
    </source>
</evidence>
<feature type="domain" description="FAD-binding" evidence="13">
    <location>
        <begin position="2"/>
        <end position="339"/>
    </location>
</feature>
<evidence type="ECO:0000256" key="6">
    <source>
        <dbReference type="ARBA" id="ARBA00023002"/>
    </source>
</evidence>
<keyword evidence="4" id="KW-0659">Purine metabolism</keyword>
<evidence type="ECO:0000313" key="14">
    <source>
        <dbReference type="EMBL" id="MCX8997247.1"/>
    </source>
</evidence>
<keyword evidence="5" id="KW-0274">FAD</keyword>
<dbReference type="SUPFAM" id="SSF51905">
    <property type="entry name" value="FAD/NAD(P)-binding domain"/>
    <property type="match status" value="1"/>
</dbReference>